<keyword evidence="2" id="KW-0067">ATP-binding</keyword>
<dbReference type="CDD" id="cd03221">
    <property type="entry name" value="ABCF_EF-3"/>
    <property type="match status" value="1"/>
</dbReference>
<dbReference type="NCBIfam" id="NF000355">
    <property type="entry name" value="ribo_prot_ABC_F"/>
    <property type="match status" value="1"/>
</dbReference>
<dbReference type="PROSITE" id="PS00211">
    <property type="entry name" value="ABC_TRANSPORTER_1"/>
    <property type="match status" value="1"/>
</dbReference>
<evidence type="ECO:0000313" key="6">
    <source>
        <dbReference type="EMBL" id="KRL55570.1"/>
    </source>
</evidence>
<keyword evidence="3" id="KW-0175">Coiled coil</keyword>
<name>A0A0R1RN26_9LACO</name>
<comment type="caution">
    <text evidence="6">The sequence shown here is derived from an EMBL/GenBank/DDBJ whole genome shotgun (WGS) entry which is preliminary data.</text>
</comment>
<dbReference type="AlphaFoldDB" id="A0A0R1RN26"/>
<evidence type="ECO:0000256" key="2">
    <source>
        <dbReference type="ARBA" id="ARBA00022840"/>
    </source>
</evidence>
<dbReference type="PATRIC" id="fig|1423778.4.peg.1205"/>
<feature type="domain" description="ABC transporter" evidence="5">
    <location>
        <begin position="4"/>
        <end position="215"/>
    </location>
</feature>
<evidence type="ECO:0000313" key="7">
    <source>
        <dbReference type="Proteomes" id="UP000051697"/>
    </source>
</evidence>
<dbReference type="Gene3D" id="3.40.50.300">
    <property type="entry name" value="P-loop containing nucleotide triphosphate hydrolases"/>
    <property type="match status" value="2"/>
</dbReference>
<reference evidence="6 7" key="1">
    <citation type="journal article" date="2015" name="Genome Announc.">
        <title>Expanding the biotechnology potential of lactobacilli through comparative genomics of 213 strains and associated genera.</title>
        <authorList>
            <person name="Sun Z."/>
            <person name="Harris H.M."/>
            <person name="McCann A."/>
            <person name="Guo C."/>
            <person name="Argimon S."/>
            <person name="Zhang W."/>
            <person name="Yang X."/>
            <person name="Jeffery I.B."/>
            <person name="Cooney J.C."/>
            <person name="Kagawa T.F."/>
            <person name="Liu W."/>
            <person name="Song Y."/>
            <person name="Salvetti E."/>
            <person name="Wrobel A."/>
            <person name="Rasinkangas P."/>
            <person name="Parkhill J."/>
            <person name="Rea M.C."/>
            <person name="O'Sullivan O."/>
            <person name="Ritari J."/>
            <person name="Douillard F.P."/>
            <person name="Paul Ross R."/>
            <person name="Yang R."/>
            <person name="Briner A.E."/>
            <person name="Felis G.E."/>
            <person name="de Vos W.M."/>
            <person name="Barrangou R."/>
            <person name="Klaenhammer T.R."/>
            <person name="Caufield P.W."/>
            <person name="Cui Y."/>
            <person name="Zhang H."/>
            <person name="O'Toole P.W."/>
        </authorList>
    </citation>
    <scope>NUCLEOTIDE SEQUENCE [LARGE SCALE GENOMIC DNA]</scope>
    <source>
        <strain evidence="6 7">DSM 15707</strain>
    </source>
</reference>
<evidence type="ECO:0000256" key="1">
    <source>
        <dbReference type="ARBA" id="ARBA00022741"/>
    </source>
</evidence>
<dbReference type="OrthoDB" id="9762369at2"/>
<dbReference type="InterPro" id="IPR003593">
    <property type="entry name" value="AAA+_ATPase"/>
</dbReference>
<dbReference type="PANTHER" id="PTHR42855:SF2">
    <property type="entry name" value="DRUG RESISTANCE ABC TRANSPORTER,ATP-BINDING PROTEIN"/>
    <property type="match status" value="1"/>
</dbReference>
<proteinExistence type="predicted"/>
<evidence type="ECO:0000256" key="3">
    <source>
        <dbReference type="SAM" id="Coils"/>
    </source>
</evidence>
<dbReference type="PANTHER" id="PTHR42855">
    <property type="entry name" value="ABC TRANSPORTER ATP-BINDING SUBUNIT"/>
    <property type="match status" value="1"/>
</dbReference>
<feature type="coiled-coil region" evidence="3">
    <location>
        <begin position="271"/>
        <end position="298"/>
    </location>
</feature>
<protein>
    <submittedName>
        <fullName evidence="6">ABC superfamily ATP binding cassette transporter, ABC protein</fullName>
    </submittedName>
</protein>
<dbReference type="InterPro" id="IPR027417">
    <property type="entry name" value="P-loop_NTPase"/>
</dbReference>
<dbReference type="STRING" id="1423778.FC70_GL001171"/>
<dbReference type="RefSeq" id="WP_057890107.1">
    <property type="nucleotide sequence ID" value="NZ_AZFE01000031.1"/>
</dbReference>
<dbReference type="InterPro" id="IPR003439">
    <property type="entry name" value="ABC_transporter-like_ATP-bd"/>
</dbReference>
<accession>A0A0R1RN26</accession>
<dbReference type="EMBL" id="AZFE01000031">
    <property type="protein sequence ID" value="KRL55570.1"/>
    <property type="molecule type" value="Genomic_DNA"/>
</dbReference>
<gene>
    <name evidence="6" type="ORF">FC70_GL001171</name>
</gene>
<feature type="region of interest" description="Disordered" evidence="4">
    <location>
        <begin position="232"/>
        <end position="257"/>
    </location>
</feature>
<evidence type="ECO:0000259" key="5">
    <source>
        <dbReference type="PROSITE" id="PS50893"/>
    </source>
</evidence>
<dbReference type="KEGG" id="lol:LACOL_0134"/>
<dbReference type="InterPro" id="IPR017871">
    <property type="entry name" value="ABC_transporter-like_CS"/>
</dbReference>
<dbReference type="SUPFAM" id="SSF52540">
    <property type="entry name" value="P-loop containing nucleoside triphosphate hydrolases"/>
    <property type="match status" value="2"/>
</dbReference>
<dbReference type="PROSITE" id="PS50893">
    <property type="entry name" value="ABC_TRANSPORTER_2"/>
    <property type="match status" value="1"/>
</dbReference>
<dbReference type="Pfam" id="PF00005">
    <property type="entry name" value="ABC_tran"/>
    <property type="match status" value="2"/>
</dbReference>
<dbReference type="GO" id="GO:0005524">
    <property type="term" value="F:ATP binding"/>
    <property type="evidence" value="ECO:0007669"/>
    <property type="project" value="UniProtKB-KW"/>
</dbReference>
<dbReference type="GO" id="GO:0016887">
    <property type="term" value="F:ATP hydrolysis activity"/>
    <property type="evidence" value="ECO:0007669"/>
    <property type="project" value="InterPro"/>
</dbReference>
<keyword evidence="1" id="KW-0547">Nucleotide-binding</keyword>
<dbReference type="InterPro" id="IPR051309">
    <property type="entry name" value="ABCF_ATPase"/>
</dbReference>
<keyword evidence="7" id="KW-1185">Reference proteome</keyword>
<evidence type="ECO:0000256" key="4">
    <source>
        <dbReference type="SAM" id="MobiDB-lite"/>
    </source>
</evidence>
<organism evidence="6 7">
    <name type="scientific">Paucilactobacillus oligofermentans DSM 15707 = LMG 22743</name>
    <dbReference type="NCBI Taxonomy" id="1423778"/>
    <lineage>
        <taxon>Bacteria</taxon>
        <taxon>Bacillati</taxon>
        <taxon>Bacillota</taxon>
        <taxon>Bacilli</taxon>
        <taxon>Lactobacillales</taxon>
        <taxon>Lactobacillaceae</taxon>
        <taxon>Paucilactobacillus</taxon>
    </lineage>
</organism>
<dbReference type="SMART" id="SM00382">
    <property type="entry name" value="AAA"/>
    <property type="match status" value="2"/>
</dbReference>
<sequence>MGTIKIQQMSFSYDGAKEKIFSNVNLSIDGTWKLGLIGRNGRGKTTLLRILRGQLAYQGLVEANLQFNYFPAQVDNLNEVTQTLVLQSLQIDESELWKVQIEMDQLGLTDDVLWKPFSELSPGQQTKLLLAVCFSQPDQFALIDEPTNHLDAAGRQVVAKYLQQKTGFIIISHDREFLNLVIDHVISIDRQQIQLLKGNYDTWKTVFDQNNLNEANQKIKIEREVKQLQQSAAQTKSWAENAEKSKNKSNHQNQQVNLDKGFISHKAAKVMKKARNTLKRTEAGIAEKEELLKNVETINALSMNYMACRKTILTVQQLQIKRDNRTLLKTPFDISIEPGQRIILQGVNGSGKSTILHAILDQPTLRSKGQVNWTTNVKVSYVSQTFDDLAGTLKDYANFYQIELSEILNMLRKLGFERETFNVLLQDMSMGQQRKISLARSMCEAANIYIWDEPLNYLDVIARQEIEALIDDYQPTMIVVDHDNIFTQAIGTKFLSI</sequence>
<dbReference type="Proteomes" id="UP000051697">
    <property type="component" value="Unassembled WGS sequence"/>
</dbReference>